<name>A0A9J5Y0B3_SOLCO</name>
<keyword evidence="3" id="KW-1185">Reference proteome</keyword>
<feature type="compositionally biased region" description="Polar residues" evidence="1">
    <location>
        <begin position="121"/>
        <end position="133"/>
    </location>
</feature>
<evidence type="ECO:0000256" key="1">
    <source>
        <dbReference type="SAM" id="MobiDB-lite"/>
    </source>
</evidence>
<dbReference type="Proteomes" id="UP000824120">
    <property type="component" value="Chromosome 8"/>
</dbReference>
<comment type="caution">
    <text evidence="2">The sequence shown here is derived from an EMBL/GenBank/DDBJ whole genome shotgun (WGS) entry which is preliminary data.</text>
</comment>
<dbReference type="AlphaFoldDB" id="A0A9J5Y0B3"/>
<evidence type="ECO:0000313" key="3">
    <source>
        <dbReference type="Proteomes" id="UP000824120"/>
    </source>
</evidence>
<organism evidence="2 3">
    <name type="scientific">Solanum commersonii</name>
    <name type="common">Commerson's wild potato</name>
    <name type="synonym">Commerson's nightshade</name>
    <dbReference type="NCBI Taxonomy" id="4109"/>
    <lineage>
        <taxon>Eukaryota</taxon>
        <taxon>Viridiplantae</taxon>
        <taxon>Streptophyta</taxon>
        <taxon>Embryophyta</taxon>
        <taxon>Tracheophyta</taxon>
        <taxon>Spermatophyta</taxon>
        <taxon>Magnoliopsida</taxon>
        <taxon>eudicotyledons</taxon>
        <taxon>Gunneridae</taxon>
        <taxon>Pentapetalae</taxon>
        <taxon>asterids</taxon>
        <taxon>lamiids</taxon>
        <taxon>Solanales</taxon>
        <taxon>Solanaceae</taxon>
        <taxon>Solanoideae</taxon>
        <taxon>Solaneae</taxon>
        <taxon>Solanum</taxon>
    </lineage>
</organism>
<protein>
    <submittedName>
        <fullName evidence="2">Uncharacterized protein</fullName>
    </submittedName>
</protein>
<gene>
    <name evidence="2" type="ORF">H5410_043450</name>
</gene>
<proteinExistence type="predicted"/>
<evidence type="ECO:0000313" key="2">
    <source>
        <dbReference type="EMBL" id="KAG5592936.1"/>
    </source>
</evidence>
<feature type="compositionally biased region" description="Basic and acidic residues" evidence="1">
    <location>
        <begin position="97"/>
        <end position="114"/>
    </location>
</feature>
<accession>A0A9J5Y0B3</accession>
<reference evidence="2 3" key="1">
    <citation type="submission" date="2020-09" db="EMBL/GenBank/DDBJ databases">
        <title>De no assembly of potato wild relative species, Solanum commersonii.</title>
        <authorList>
            <person name="Cho K."/>
        </authorList>
    </citation>
    <scope>NUCLEOTIDE SEQUENCE [LARGE SCALE GENOMIC DNA]</scope>
    <source>
        <strain evidence="2">LZ3.2</strain>
        <tissue evidence="2">Leaf</tissue>
    </source>
</reference>
<feature type="region of interest" description="Disordered" evidence="1">
    <location>
        <begin position="91"/>
        <end position="133"/>
    </location>
</feature>
<sequence length="133" mass="16191">MSIDSTYVDRVTYHWLRNIPYHWSGMLDLLQQYKSVIYYHIVNTKDRQHNKHGNRNYNNLEGTELLQDGWDHKRHIRDRFTKSSKYYSKRMKGTLELNRKDRGDKRESTKQSKKDLKHKQATNTSYQNKNKEN</sequence>
<dbReference type="EMBL" id="JACXVP010000008">
    <property type="protein sequence ID" value="KAG5592936.1"/>
    <property type="molecule type" value="Genomic_DNA"/>
</dbReference>